<keyword evidence="5 9" id="KW-0269">Exonuclease</keyword>
<evidence type="ECO:0000313" key="9">
    <source>
        <dbReference type="EMBL" id="VAX41887.1"/>
    </source>
</evidence>
<dbReference type="NCBIfam" id="TIGR00644">
    <property type="entry name" value="recJ"/>
    <property type="match status" value="1"/>
</dbReference>
<reference evidence="9" key="1">
    <citation type="submission" date="2018-06" db="EMBL/GenBank/DDBJ databases">
        <authorList>
            <person name="Zhirakovskaya E."/>
        </authorList>
    </citation>
    <scope>NUCLEOTIDE SEQUENCE</scope>
</reference>
<dbReference type="GO" id="GO:0008409">
    <property type="term" value="F:5'-3' exonuclease activity"/>
    <property type="evidence" value="ECO:0007669"/>
    <property type="project" value="InterPro"/>
</dbReference>
<dbReference type="InterPro" id="IPR051673">
    <property type="entry name" value="SSDNA_exonuclease_RecJ"/>
</dbReference>
<dbReference type="GO" id="GO:0006281">
    <property type="term" value="P:DNA repair"/>
    <property type="evidence" value="ECO:0007669"/>
    <property type="project" value="InterPro"/>
</dbReference>
<feature type="domain" description="DHHA1" evidence="7">
    <location>
        <begin position="316"/>
        <end position="408"/>
    </location>
</feature>
<feature type="domain" description="RecJ OB" evidence="8">
    <location>
        <begin position="422"/>
        <end position="531"/>
    </location>
</feature>
<gene>
    <name evidence="9" type="ORF">MNBD_PLANCTO03-1986</name>
</gene>
<dbReference type="InterPro" id="IPR003156">
    <property type="entry name" value="DHHA1_dom"/>
</dbReference>
<evidence type="ECO:0000256" key="1">
    <source>
        <dbReference type="ARBA" id="ARBA00005915"/>
    </source>
</evidence>
<evidence type="ECO:0000259" key="8">
    <source>
        <dbReference type="Pfam" id="PF17768"/>
    </source>
</evidence>
<sequence length="537" mass="58329">NPSLLGLHDPSLLPDADRAAERILNAIDRAEPIVIYGDYDVDGVTATAILWHTLKELSPQADIRTYVPHRQDEGYGLNEEAIETLAAEGAGLIVSVDCGITAHSPAQVAKRLGVDLIITDHHNPPTSVAEMPEVFATVHPRVPGSEYPFGELCGAGVAYKLAWRLVTMSEGSTRVSKRLQALLLHLLALAALGSIADVVPLVGENRIIARFGLGRLKRSPFAGLRALIDASGLDGEDIDAERVAFTLAPRLNACGRLGHAREVVQMLTEASYEEAFAIADELNSTNAARRKIEENIVKEAIEMAEAAGMTSPDRRAIVLAKAGWHTGVIGIACSRLAERFCRPTVLLADDGTHCQGSARSVQGVNLHAALEACDSLLERWGGHDMAAGLSLQRQNLSRFQETLIEQINAVHSEDDLVRRLRYDCEATLDELSIETVAQLGTLGPFGAGNPSIRLRFNNLTIAETPRQVGKNGKHLQIRCRGQERGQYLKCIAWRWGERAGELAAGMPVEILAKPMLSRWNGTTSVEAEMHDLCICRL</sequence>
<keyword evidence="4" id="KW-0378">Hydrolase</keyword>
<feature type="domain" description="DDH" evidence="6">
    <location>
        <begin position="33"/>
        <end position="185"/>
    </location>
</feature>
<dbReference type="InterPro" id="IPR004610">
    <property type="entry name" value="RecJ"/>
</dbReference>
<dbReference type="SUPFAM" id="SSF64182">
    <property type="entry name" value="DHH phosphoesterases"/>
    <property type="match status" value="1"/>
</dbReference>
<dbReference type="PANTHER" id="PTHR30255:SF2">
    <property type="entry name" value="SINGLE-STRANDED-DNA-SPECIFIC EXONUCLEASE RECJ"/>
    <property type="match status" value="1"/>
</dbReference>
<dbReference type="InterPro" id="IPR038763">
    <property type="entry name" value="DHH_sf"/>
</dbReference>
<evidence type="ECO:0000259" key="7">
    <source>
        <dbReference type="Pfam" id="PF02272"/>
    </source>
</evidence>
<proteinExistence type="inferred from homology"/>
<evidence type="ECO:0000256" key="2">
    <source>
        <dbReference type="ARBA" id="ARBA00019841"/>
    </source>
</evidence>
<evidence type="ECO:0000256" key="5">
    <source>
        <dbReference type="ARBA" id="ARBA00022839"/>
    </source>
</evidence>
<evidence type="ECO:0000259" key="6">
    <source>
        <dbReference type="Pfam" id="PF01368"/>
    </source>
</evidence>
<feature type="non-terminal residue" evidence="9">
    <location>
        <position position="1"/>
    </location>
</feature>
<dbReference type="AlphaFoldDB" id="A0A3B1E8R9"/>
<evidence type="ECO:0000256" key="3">
    <source>
        <dbReference type="ARBA" id="ARBA00022722"/>
    </source>
</evidence>
<dbReference type="Pfam" id="PF01368">
    <property type="entry name" value="DHH"/>
    <property type="match status" value="1"/>
</dbReference>
<dbReference type="GO" id="GO:0003676">
    <property type="term" value="F:nucleic acid binding"/>
    <property type="evidence" value="ECO:0007669"/>
    <property type="project" value="InterPro"/>
</dbReference>
<dbReference type="Pfam" id="PF17768">
    <property type="entry name" value="RecJ_OB"/>
    <property type="match status" value="1"/>
</dbReference>
<accession>A0A3B1E8R9</accession>
<dbReference type="Gene3D" id="3.10.310.30">
    <property type="match status" value="1"/>
</dbReference>
<protein>
    <recommendedName>
        <fullName evidence="2">Single-stranded-DNA-specific exonuclease RecJ</fullName>
    </recommendedName>
</protein>
<name>A0A3B1E8R9_9ZZZZ</name>
<dbReference type="Gene3D" id="3.90.1640.30">
    <property type="match status" value="1"/>
</dbReference>
<evidence type="ECO:0000256" key="4">
    <source>
        <dbReference type="ARBA" id="ARBA00022801"/>
    </source>
</evidence>
<organism evidence="9">
    <name type="scientific">hydrothermal vent metagenome</name>
    <dbReference type="NCBI Taxonomy" id="652676"/>
    <lineage>
        <taxon>unclassified sequences</taxon>
        <taxon>metagenomes</taxon>
        <taxon>ecological metagenomes</taxon>
    </lineage>
</organism>
<dbReference type="Pfam" id="PF02272">
    <property type="entry name" value="DHHA1"/>
    <property type="match status" value="1"/>
</dbReference>
<comment type="similarity">
    <text evidence="1">Belongs to the RecJ family.</text>
</comment>
<dbReference type="EMBL" id="UOGK01000606">
    <property type="protein sequence ID" value="VAX41887.1"/>
    <property type="molecule type" value="Genomic_DNA"/>
</dbReference>
<dbReference type="GO" id="GO:0006310">
    <property type="term" value="P:DNA recombination"/>
    <property type="evidence" value="ECO:0007669"/>
    <property type="project" value="InterPro"/>
</dbReference>
<dbReference type="PANTHER" id="PTHR30255">
    <property type="entry name" value="SINGLE-STRANDED-DNA-SPECIFIC EXONUCLEASE RECJ"/>
    <property type="match status" value="1"/>
</dbReference>
<keyword evidence="3" id="KW-0540">Nuclease</keyword>
<dbReference type="InterPro" id="IPR041122">
    <property type="entry name" value="RecJ_OB"/>
</dbReference>
<dbReference type="InterPro" id="IPR001667">
    <property type="entry name" value="DDH_dom"/>
</dbReference>